<keyword evidence="5 8" id="KW-0812">Transmembrane</keyword>
<dbReference type="GO" id="GO:0008643">
    <property type="term" value="P:carbohydrate transport"/>
    <property type="evidence" value="ECO:0007669"/>
    <property type="project" value="InterPro"/>
</dbReference>
<feature type="transmembrane region" description="Helical" evidence="8">
    <location>
        <begin position="168"/>
        <end position="190"/>
    </location>
</feature>
<feature type="transmembrane region" description="Helical" evidence="8">
    <location>
        <begin position="66"/>
        <end position="85"/>
    </location>
</feature>
<name>A0A095XUM1_9GAMM</name>
<feature type="transmembrane region" description="Helical" evidence="8">
    <location>
        <begin position="265"/>
        <end position="285"/>
    </location>
</feature>
<dbReference type="PROSITE" id="PS00872">
    <property type="entry name" value="NA_GALACTOSIDE_SYMP"/>
    <property type="match status" value="1"/>
</dbReference>
<feature type="transmembrane region" description="Helical" evidence="8">
    <location>
        <begin position="403"/>
        <end position="426"/>
    </location>
</feature>
<keyword evidence="3" id="KW-0813">Transport</keyword>
<dbReference type="PANTHER" id="PTHR11328">
    <property type="entry name" value="MAJOR FACILITATOR SUPERFAMILY DOMAIN-CONTAINING PROTEIN"/>
    <property type="match status" value="1"/>
</dbReference>
<keyword evidence="7 8" id="KW-0472">Membrane</keyword>
<dbReference type="HOGENOM" id="CLU_027408_0_1_6"/>
<evidence type="ECO:0000256" key="4">
    <source>
        <dbReference type="ARBA" id="ARBA00022475"/>
    </source>
</evidence>
<keyword evidence="4" id="KW-1003">Cell membrane</keyword>
<keyword evidence="9" id="KW-0762">Sugar transport</keyword>
<dbReference type="NCBIfam" id="TIGR00792">
    <property type="entry name" value="gph"/>
    <property type="match status" value="1"/>
</dbReference>
<dbReference type="Proteomes" id="UP000029640">
    <property type="component" value="Unassembled WGS sequence"/>
</dbReference>
<accession>A0A095XUM1</accession>
<protein>
    <submittedName>
        <fullName evidence="9">Sugar transporter</fullName>
    </submittedName>
</protein>
<evidence type="ECO:0000256" key="7">
    <source>
        <dbReference type="ARBA" id="ARBA00023136"/>
    </source>
</evidence>
<evidence type="ECO:0000256" key="8">
    <source>
        <dbReference type="SAM" id="Phobius"/>
    </source>
</evidence>
<dbReference type="InterPro" id="IPR039672">
    <property type="entry name" value="MFS_2"/>
</dbReference>
<dbReference type="STRING" id="1265313.HRUBRA_02031"/>
<dbReference type="GO" id="GO:0015293">
    <property type="term" value="F:symporter activity"/>
    <property type="evidence" value="ECO:0007669"/>
    <property type="project" value="InterPro"/>
</dbReference>
<comment type="subcellular location">
    <subcellularLocation>
        <location evidence="1">Cell membrane</location>
        <topology evidence="1">Multi-pass membrane protein</topology>
    </subcellularLocation>
</comment>
<evidence type="ECO:0000256" key="6">
    <source>
        <dbReference type="ARBA" id="ARBA00022989"/>
    </source>
</evidence>
<dbReference type="SUPFAM" id="SSF103473">
    <property type="entry name" value="MFS general substrate transporter"/>
    <property type="match status" value="1"/>
</dbReference>
<feature type="transmembrane region" description="Helical" evidence="8">
    <location>
        <begin position="97"/>
        <end position="119"/>
    </location>
</feature>
<gene>
    <name evidence="9" type="ORF">HRUBRA_02031</name>
</gene>
<dbReference type="GO" id="GO:0006814">
    <property type="term" value="P:sodium ion transport"/>
    <property type="evidence" value="ECO:0007669"/>
    <property type="project" value="InterPro"/>
</dbReference>
<dbReference type="EMBL" id="AUVB01000055">
    <property type="protein sequence ID" value="KGE03396.1"/>
    <property type="molecule type" value="Genomic_DNA"/>
</dbReference>
<evidence type="ECO:0000256" key="5">
    <source>
        <dbReference type="ARBA" id="ARBA00022692"/>
    </source>
</evidence>
<evidence type="ECO:0000313" key="10">
    <source>
        <dbReference type="Proteomes" id="UP000029640"/>
    </source>
</evidence>
<dbReference type="InterPro" id="IPR001927">
    <property type="entry name" value="Na/Gal_symport"/>
</dbReference>
<sequence>MGDTALNVYWQGISLFLFFFYTEVMGLSATNAGLTIFLASFWDGLTDPWMGGIADRTRSRFGRFRPYLLFGPPLLGLSFVLTFWVPGGLPAAWLPAYALLTHLLLRTLYTVVAVPYSALSARMTRASDERARLAGWRMQGAALGGLATALATPWAVEQLVSLTGDPRLGWLAAAVLMAAIATLLFALCFASVREPAEDDPAPPPGGALRQGLRDVAGGAAMLRRNGPLARVLIAIVMASLCLTMLSKTLLYWFKYAVGSEAAAGPALAIAPLTLLLLAPFWSLVARRSSKRTAWLLGCAIALPGYLAFFLLPMRDASDVYLAVGAISLGTSAFAVVFWAMLPDTVEYDHWLTGERHEAKVFGFATFAQKAALGLNALLLGVLLDLVGFTPGATQDTATLAGLKAIMTLVPAAGVLITAAALSAYPIDGRYHRALRDRIQGQDRAP</sequence>
<feature type="transmembrane region" description="Helical" evidence="8">
    <location>
        <begin position="12"/>
        <end position="45"/>
    </location>
</feature>
<reference evidence="9 10" key="1">
    <citation type="journal article" date="2014" name="Genome Announc.">
        <title>Genome Sequence of Gammaproteobacterial Pseudohaliea rubra Type Strain DSM 19751, Isolated from Coastal Seawater of the Mediterranean Sea.</title>
        <authorList>
            <person name="Spring S."/>
            <person name="Fiebig A."/>
            <person name="Riedel T."/>
            <person name="Goker M."/>
            <person name="Klenk H.P."/>
        </authorList>
    </citation>
    <scope>NUCLEOTIDE SEQUENCE [LARGE SCALE GENOMIC DNA]</scope>
    <source>
        <strain evidence="9 10">DSM 19751</strain>
    </source>
</reference>
<dbReference type="Pfam" id="PF13347">
    <property type="entry name" value="MFS_2"/>
    <property type="match status" value="1"/>
</dbReference>
<dbReference type="Gene3D" id="1.20.1250.20">
    <property type="entry name" value="MFS general substrate transporter like domains"/>
    <property type="match status" value="2"/>
</dbReference>
<keyword evidence="10" id="KW-1185">Reference proteome</keyword>
<feature type="transmembrane region" description="Helical" evidence="8">
    <location>
        <begin position="360"/>
        <end position="383"/>
    </location>
</feature>
<dbReference type="InterPro" id="IPR018043">
    <property type="entry name" value="Na/Gal_symport_CS"/>
</dbReference>
<keyword evidence="6 8" id="KW-1133">Transmembrane helix</keyword>
<proteinExistence type="inferred from homology"/>
<feature type="transmembrane region" description="Helical" evidence="8">
    <location>
        <begin position="231"/>
        <end position="253"/>
    </location>
</feature>
<evidence type="ECO:0000256" key="2">
    <source>
        <dbReference type="ARBA" id="ARBA00009617"/>
    </source>
</evidence>
<dbReference type="InterPro" id="IPR036259">
    <property type="entry name" value="MFS_trans_sf"/>
</dbReference>
<feature type="transmembrane region" description="Helical" evidence="8">
    <location>
        <begin position="292"/>
        <end position="313"/>
    </location>
</feature>
<feature type="transmembrane region" description="Helical" evidence="8">
    <location>
        <begin position="140"/>
        <end position="156"/>
    </location>
</feature>
<comment type="caution">
    <text evidence="9">The sequence shown here is derived from an EMBL/GenBank/DDBJ whole genome shotgun (WGS) entry which is preliminary data.</text>
</comment>
<dbReference type="eggNOG" id="COG2211">
    <property type="taxonomic scope" value="Bacteria"/>
</dbReference>
<comment type="similarity">
    <text evidence="2">Belongs to the sodium:galactoside symporter (TC 2.A.2) family.</text>
</comment>
<dbReference type="PANTHER" id="PTHR11328:SF24">
    <property type="entry name" value="MAJOR FACILITATOR SUPERFAMILY (MFS) PROFILE DOMAIN-CONTAINING PROTEIN"/>
    <property type="match status" value="1"/>
</dbReference>
<dbReference type="GO" id="GO:0005886">
    <property type="term" value="C:plasma membrane"/>
    <property type="evidence" value="ECO:0007669"/>
    <property type="project" value="UniProtKB-SubCell"/>
</dbReference>
<feature type="transmembrane region" description="Helical" evidence="8">
    <location>
        <begin position="319"/>
        <end position="339"/>
    </location>
</feature>
<organism evidence="9 10">
    <name type="scientific">Pseudohaliea rubra DSM 19751</name>
    <dbReference type="NCBI Taxonomy" id="1265313"/>
    <lineage>
        <taxon>Bacteria</taxon>
        <taxon>Pseudomonadati</taxon>
        <taxon>Pseudomonadota</taxon>
        <taxon>Gammaproteobacteria</taxon>
        <taxon>Cellvibrionales</taxon>
        <taxon>Halieaceae</taxon>
        <taxon>Pseudohaliea</taxon>
    </lineage>
</organism>
<dbReference type="AlphaFoldDB" id="A0A095XUM1"/>
<evidence type="ECO:0000256" key="1">
    <source>
        <dbReference type="ARBA" id="ARBA00004651"/>
    </source>
</evidence>
<evidence type="ECO:0000256" key="3">
    <source>
        <dbReference type="ARBA" id="ARBA00022448"/>
    </source>
</evidence>
<evidence type="ECO:0000313" key="9">
    <source>
        <dbReference type="EMBL" id="KGE03396.1"/>
    </source>
</evidence>